<evidence type="ECO:0000313" key="3">
    <source>
        <dbReference type="EMBL" id="MDR6838487.1"/>
    </source>
</evidence>
<feature type="transmembrane region" description="Helical" evidence="1">
    <location>
        <begin position="93"/>
        <end position="119"/>
    </location>
</feature>
<evidence type="ECO:0000313" key="4">
    <source>
        <dbReference type="Proteomes" id="UP001249076"/>
    </source>
</evidence>
<keyword evidence="1" id="KW-0472">Membrane</keyword>
<sequence length="136" mass="14061">MFYAINWFLSLALLALWSVACWALHAVTVWVVSSAGALAGGSAVADVILMPAWLKAWMPPELMGQWEALVSSAGPIVQAVLEAVPALAGAVTFLAWALWGLGAVVLVALAVGIHILIALAQRRGGGPGTPQPALAR</sequence>
<dbReference type="Proteomes" id="UP001253458">
    <property type="component" value="Unassembled WGS sequence"/>
</dbReference>
<protein>
    <submittedName>
        <fullName evidence="2">Uncharacterized protein</fullName>
    </submittedName>
</protein>
<keyword evidence="4" id="KW-1185">Reference proteome</keyword>
<keyword evidence="1" id="KW-1133">Transmembrane helix</keyword>
<proteinExistence type="predicted"/>
<evidence type="ECO:0000256" key="1">
    <source>
        <dbReference type="SAM" id="Phobius"/>
    </source>
</evidence>
<organism evidence="2 5">
    <name type="scientific">Acidovorax delafieldii</name>
    <name type="common">Pseudomonas delafieldii</name>
    <dbReference type="NCBI Taxonomy" id="47920"/>
    <lineage>
        <taxon>Bacteria</taxon>
        <taxon>Pseudomonadati</taxon>
        <taxon>Pseudomonadota</taxon>
        <taxon>Betaproteobacteria</taxon>
        <taxon>Burkholderiales</taxon>
        <taxon>Comamonadaceae</taxon>
        <taxon>Acidovorax</taxon>
    </lineage>
</organism>
<name>A0AAJ2C6S8_ACIDE</name>
<dbReference type="Proteomes" id="UP001249076">
    <property type="component" value="Unassembled WGS sequence"/>
</dbReference>
<dbReference type="RefSeq" id="WP_209819406.1">
    <property type="nucleotide sequence ID" value="NZ_JAVDTL010000003.1"/>
</dbReference>
<gene>
    <name evidence="2" type="ORF">J2W88_002071</name>
    <name evidence="3" type="ORF">J2W93_003328</name>
</gene>
<reference evidence="2 4" key="1">
    <citation type="submission" date="2023-07" db="EMBL/GenBank/DDBJ databases">
        <title>Sorghum-associated microbial communities from plants grown in Nebraska, USA.</title>
        <authorList>
            <person name="Schachtman D."/>
        </authorList>
    </citation>
    <scope>NUCLEOTIDE SEQUENCE</scope>
    <source>
        <strain evidence="3 4">BE105</strain>
        <strain evidence="2">BE69</strain>
    </source>
</reference>
<accession>A0AAJ2C6S8</accession>
<comment type="caution">
    <text evidence="2">The sequence shown here is derived from an EMBL/GenBank/DDBJ whole genome shotgun (WGS) entry which is preliminary data.</text>
</comment>
<dbReference type="EMBL" id="JAVDTL010000003">
    <property type="protein sequence ID" value="MDR6766796.1"/>
    <property type="molecule type" value="Genomic_DNA"/>
</dbReference>
<keyword evidence="1" id="KW-0812">Transmembrane</keyword>
<dbReference type="EMBL" id="JAVDTS010000004">
    <property type="protein sequence ID" value="MDR6838487.1"/>
    <property type="molecule type" value="Genomic_DNA"/>
</dbReference>
<evidence type="ECO:0000313" key="5">
    <source>
        <dbReference type="Proteomes" id="UP001253458"/>
    </source>
</evidence>
<evidence type="ECO:0000313" key="2">
    <source>
        <dbReference type="EMBL" id="MDR6766796.1"/>
    </source>
</evidence>
<dbReference type="AlphaFoldDB" id="A0AAJ2C6S8"/>